<proteinExistence type="predicted"/>
<reference evidence="2 3" key="1">
    <citation type="submission" date="2017-09" db="EMBL/GenBank/DDBJ databases">
        <authorList>
            <consortium name="International Durum Wheat Genome Sequencing Consortium (IDWGSC)"/>
            <person name="Milanesi L."/>
        </authorList>
    </citation>
    <scope>NUCLEOTIDE SEQUENCE [LARGE SCALE GENOMIC DNA]</scope>
    <source>
        <strain evidence="3">cv. Svevo</strain>
    </source>
</reference>
<dbReference type="Gene3D" id="1.25.10.10">
    <property type="entry name" value="Leucine-rich Repeat Variant"/>
    <property type="match status" value="1"/>
</dbReference>
<dbReference type="PANTHER" id="PTHR36983">
    <property type="entry name" value="DNAJ HOMOLOG SUBFAMILY C MEMBER 13"/>
    <property type="match status" value="1"/>
</dbReference>
<evidence type="ECO:0000256" key="1">
    <source>
        <dbReference type="SAM" id="MobiDB-lite"/>
    </source>
</evidence>
<dbReference type="SUPFAM" id="SSF48371">
    <property type="entry name" value="ARM repeat"/>
    <property type="match status" value="1"/>
</dbReference>
<dbReference type="InterPro" id="IPR044978">
    <property type="entry name" value="GRV2/DNAJC13"/>
</dbReference>
<evidence type="ECO:0000313" key="2">
    <source>
        <dbReference type="EMBL" id="VAH17485.1"/>
    </source>
</evidence>
<feature type="compositionally biased region" description="Low complexity" evidence="1">
    <location>
        <begin position="806"/>
        <end position="815"/>
    </location>
</feature>
<evidence type="ECO:0000313" key="3">
    <source>
        <dbReference type="Proteomes" id="UP000324705"/>
    </source>
</evidence>
<sequence>MFVLPLLLQYDSTAEENETNESHGVGARVQIAKNLHAVHAAQALSKLCGLGGDGISSPSNLPAFNTLRALLTPKLADMLRNRPPKDLLSNLNSNLESPEIIWNSSTRGELLKFVDQQRTSQGPDGSYDLTESQSFNYEALSKELNVGDVYLRVYNNQPDYEISDQEGFCIALLKFIAGLVQKWNSINSEENMMHEHDSVIDTSTENGGASDSTNEGKEDNSFEKGSKYETGGDCEVITNLRSGLTSLQNLLTSNPGLAAVFASKERLTPLFECLALPVPPESNIPQICLSVLSLLTKHAPCLEAMVAERTSLILLFQILHCNPSCRDGALAVLYSLASTPELAWAAAKHGGVVYILELMLPLQEEIPMQQRAAAASLLGKLAGQPMHGPRVAITLARFLPDGLVSAIRDGPGEAVVSSLEQTTETPELVWTPAMAASLSAQLSTMAADLYQEQMKGRLVDWDVPEQPSGQHVMKDEPQVGGIYVRLFLKDPKFPLRNPKRFLEGLLDQYVSSVAATHYEANAVDPELPLLLSAALVSLLRVHPALADHVGYLGYVPKLVAAMAYEGRRETMASGQDTSRAQAEPIEHDNSDGVSETTVQTPQERVRLSCLRVLHQLASSTTCAEAMAATSAGTPQVVALLMKAIGWQGGSILALETIKRVVGAGNRARDALVAQGLKVGLVDVLLGILDWRAGGRQGLCNQMKWNESEASIGRVLAVEVLHAFATEGAHCAKVREILNSSDVWSAYKDQKHDLFLPSNAQTSAAGVAGLIESSSSRLTYALTAAPSPQPSLVRLPSSSPPPPTGPVNPASGRRHS</sequence>
<feature type="region of interest" description="Disordered" evidence="1">
    <location>
        <begin position="200"/>
        <end position="227"/>
    </location>
</feature>
<evidence type="ECO:0008006" key="4">
    <source>
        <dbReference type="Google" id="ProtNLM"/>
    </source>
</evidence>
<dbReference type="GO" id="GO:0007032">
    <property type="term" value="P:endosome organization"/>
    <property type="evidence" value="ECO:0007669"/>
    <property type="project" value="InterPro"/>
</dbReference>
<feature type="compositionally biased region" description="Polar residues" evidence="1">
    <location>
        <begin position="200"/>
        <end position="213"/>
    </location>
</feature>
<dbReference type="PANTHER" id="PTHR36983:SF2">
    <property type="entry name" value="DNAJ HOMOLOG SUBFAMILY C MEMBER 13"/>
    <property type="match status" value="1"/>
</dbReference>
<name>A0A9R0QUF9_TRITD</name>
<organism evidence="2 3">
    <name type="scientific">Triticum turgidum subsp. durum</name>
    <name type="common">Durum wheat</name>
    <name type="synonym">Triticum durum</name>
    <dbReference type="NCBI Taxonomy" id="4567"/>
    <lineage>
        <taxon>Eukaryota</taxon>
        <taxon>Viridiplantae</taxon>
        <taxon>Streptophyta</taxon>
        <taxon>Embryophyta</taxon>
        <taxon>Tracheophyta</taxon>
        <taxon>Spermatophyta</taxon>
        <taxon>Magnoliopsida</taxon>
        <taxon>Liliopsida</taxon>
        <taxon>Poales</taxon>
        <taxon>Poaceae</taxon>
        <taxon>BOP clade</taxon>
        <taxon>Pooideae</taxon>
        <taxon>Triticodae</taxon>
        <taxon>Triticeae</taxon>
        <taxon>Triticinae</taxon>
        <taxon>Triticum</taxon>
    </lineage>
</organism>
<gene>
    <name evidence="2" type="ORF">TRITD_1Bv1G122360</name>
</gene>
<keyword evidence="3" id="KW-1185">Reference proteome</keyword>
<dbReference type="GO" id="GO:0010008">
    <property type="term" value="C:endosome membrane"/>
    <property type="evidence" value="ECO:0007669"/>
    <property type="project" value="TreeGrafter"/>
</dbReference>
<dbReference type="InterPro" id="IPR011989">
    <property type="entry name" value="ARM-like"/>
</dbReference>
<dbReference type="Proteomes" id="UP000324705">
    <property type="component" value="Chromosome 1B"/>
</dbReference>
<feature type="region of interest" description="Disordered" evidence="1">
    <location>
        <begin position="570"/>
        <end position="598"/>
    </location>
</feature>
<dbReference type="GO" id="GO:0006898">
    <property type="term" value="P:receptor-mediated endocytosis"/>
    <property type="evidence" value="ECO:0007669"/>
    <property type="project" value="TreeGrafter"/>
</dbReference>
<dbReference type="InterPro" id="IPR016024">
    <property type="entry name" value="ARM-type_fold"/>
</dbReference>
<feature type="compositionally biased region" description="Basic and acidic residues" evidence="1">
    <location>
        <begin position="214"/>
        <end position="227"/>
    </location>
</feature>
<dbReference type="FunFam" id="1.25.10.10:FF:000320">
    <property type="entry name" value="DnaJ homolog subfamily C GRV2"/>
    <property type="match status" value="1"/>
</dbReference>
<feature type="region of interest" description="Disordered" evidence="1">
    <location>
        <begin position="786"/>
        <end position="815"/>
    </location>
</feature>
<dbReference type="Gramene" id="TRITD1Bv1G122360.2">
    <property type="protein sequence ID" value="TRITD1Bv1G122360.2"/>
    <property type="gene ID" value="TRITD1Bv1G122360"/>
</dbReference>
<dbReference type="EMBL" id="LT934112">
    <property type="protein sequence ID" value="VAH17485.1"/>
    <property type="molecule type" value="Genomic_DNA"/>
</dbReference>
<accession>A0A9R0QUF9</accession>
<protein>
    <recommendedName>
        <fullName evidence="4">DnaJ homolog subfamily C GRV2</fullName>
    </recommendedName>
</protein>
<dbReference type="GO" id="GO:2000641">
    <property type="term" value="P:regulation of early endosome to late endosome transport"/>
    <property type="evidence" value="ECO:0007669"/>
    <property type="project" value="InterPro"/>
</dbReference>
<dbReference type="AlphaFoldDB" id="A0A9R0QUF9"/>